<name>A0A0F9G9Y3_9ZZZZ</name>
<organism evidence="1">
    <name type="scientific">marine sediment metagenome</name>
    <dbReference type="NCBI Taxonomy" id="412755"/>
    <lineage>
        <taxon>unclassified sequences</taxon>
        <taxon>metagenomes</taxon>
        <taxon>ecological metagenomes</taxon>
    </lineage>
</organism>
<accession>A0A0F9G9Y3</accession>
<proteinExistence type="predicted"/>
<reference evidence="1" key="1">
    <citation type="journal article" date="2015" name="Nature">
        <title>Complex archaea that bridge the gap between prokaryotes and eukaryotes.</title>
        <authorList>
            <person name="Spang A."/>
            <person name="Saw J.H."/>
            <person name="Jorgensen S.L."/>
            <person name="Zaremba-Niedzwiedzka K."/>
            <person name="Martijn J."/>
            <person name="Lind A.E."/>
            <person name="van Eijk R."/>
            <person name="Schleper C."/>
            <person name="Guy L."/>
            <person name="Ettema T.J."/>
        </authorList>
    </citation>
    <scope>NUCLEOTIDE SEQUENCE</scope>
</reference>
<comment type="caution">
    <text evidence="1">The sequence shown here is derived from an EMBL/GenBank/DDBJ whole genome shotgun (WGS) entry which is preliminary data.</text>
</comment>
<dbReference type="AlphaFoldDB" id="A0A0F9G9Y3"/>
<evidence type="ECO:0000313" key="1">
    <source>
        <dbReference type="EMBL" id="KKL60022.1"/>
    </source>
</evidence>
<sequence length="71" mass="8181">MKPTTHIRKGREIRCVDPKDAKMYSSNNQAKKASFKIQMEADEALGRGTVKVILYTARKRQRKRAGKFNVK</sequence>
<dbReference type="EMBL" id="LAZR01029290">
    <property type="protein sequence ID" value="KKL60022.1"/>
    <property type="molecule type" value="Genomic_DNA"/>
</dbReference>
<protein>
    <submittedName>
        <fullName evidence="1">Uncharacterized protein</fullName>
    </submittedName>
</protein>
<gene>
    <name evidence="1" type="ORF">LCGC14_2209520</name>
</gene>